<dbReference type="HOGENOM" id="CLU_023205_0_1_1"/>
<dbReference type="Gene3D" id="3.20.20.100">
    <property type="entry name" value="NADP-dependent oxidoreductase domain"/>
    <property type="match status" value="1"/>
</dbReference>
<comment type="similarity">
    <text evidence="1">Belongs to the aldo/keto reductase family.</text>
</comment>
<evidence type="ECO:0000259" key="8">
    <source>
        <dbReference type="Pfam" id="PF00248"/>
    </source>
</evidence>
<dbReference type="OMA" id="RHQRMNF"/>
<dbReference type="PANTHER" id="PTHR43827">
    <property type="entry name" value="2,5-DIKETO-D-GLUCONIC ACID REDUCTASE"/>
    <property type="match status" value="1"/>
</dbReference>
<evidence type="ECO:0000256" key="5">
    <source>
        <dbReference type="PIRSR" id="PIRSR000097-2"/>
    </source>
</evidence>
<dbReference type="PANTHER" id="PTHR43827:SF3">
    <property type="entry name" value="NADP-DEPENDENT OXIDOREDUCTASE DOMAIN-CONTAINING PROTEIN"/>
    <property type="match status" value="1"/>
</dbReference>
<reference evidence="9" key="1">
    <citation type="submission" date="2007-07" db="EMBL/GenBank/DDBJ databases">
        <title>PCAP assembly of the Caenorhabditis remanei genome.</title>
        <authorList>
            <consortium name="The Caenorhabditis remanei Sequencing Consortium"/>
            <person name="Wilson R.K."/>
        </authorList>
    </citation>
    <scope>NUCLEOTIDE SEQUENCE [LARGE SCALE GENOMIC DNA]</scope>
    <source>
        <strain evidence="9">PB4641</strain>
    </source>
</reference>
<dbReference type="Proteomes" id="UP000008281">
    <property type="component" value="Unassembled WGS sequence"/>
</dbReference>
<accession>E3MCP4</accession>
<keyword evidence="7" id="KW-1133">Transmembrane helix</keyword>
<dbReference type="Pfam" id="PF00248">
    <property type="entry name" value="Aldo_ket_red"/>
    <property type="match status" value="1"/>
</dbReference>
<evidence type="ECO:0000313" key="9">
    <source>
        <dbReference type="EMBL" id="EFO98597.1"/>
    </source>
</evidence>
<evidence type="ECO:0000256" key="4">
    <source>
        <dbReference type="PIRSR" id="PIRSR000097-1"/>
    </source>
</evidence>
<feature type="binding site" evidence="5">
    <location>
        <position position="142"/>
    </location>
    <ligand>
        <name>substrate</name>
    </ligand>
</feature>
<dbReference type="InterPro" id="IPR036812">
    <property type="entry name" value="NAD(P)_OxRdtase_dom_sf"/>
</dbReference>
<dbReference type="STRING" id="31234.E3MCP4"/>
<feature type="domain" description="NADP-dependent oxidoreductase" evidence="8">
    <location>
        <begin position="45"/>
        <end position="302"/>
    </location>
</feature>
<proteinExistence type="inferred from homology"/>
<dbReference type="PRINTS" id="PR00069">
    <property type="entry name" value="ALDKETRDTASE"/>
</dbReference>
<evidence type="ECO:0000256" key="3">
    <source>
        <dbReference type="ARBA" id="ARBA00023002"/>
    </source>
</evidence>
<protein>
    <recommendedName>
        <fullName evidence="8">NADP-dependent oxidoreductase domain-containing protein</fullName>
    </recommendedName>
</protein>
<name>E3MCP4_CAERE</name>
<feature type="transmembrane region" description="Helical" evidence="7">
    <location>
        <begin position="12"/>
        <end position="32"/>
    </location>
</feature>
<dbReference type="eggNOG" id="KOG1577">
    <property type="taxonomic scope" value="Eukaryota"/>
</dbReference>
<keyword evidence="10" id="KW-1185">Reference proteome</keyword>
<organism evidence="10">
    <name type="scientific">Caenorhabditis remanei</name>
    <name type="common">Caenorhabditis vulgaris</name>
    <dbReference type="NCBI Taxonomy" id="31234"/>
    <lineage>
        <taxon>Eukaryota</taxon>
        <taxon>Metazoa</taxon>
        <taxon>Ecdysozoa</taxon>
        <taxon>Nematoda</taxon>
        <taxon>Chromadorea</taxon>
        <taxon>Rhabditida</taxon>
        <taxon>Rhabditina</taxon>
        <taxon>Rhabditomorpha</taxon>
        <taxon>Rhabditoidea</taxon>
        <taxon>Rhabditidae</taxon>
        <taxon>Peloderinae</taxon>
        <taxon>Caenorhabditis</taxon>
    </lineage>
</organism>
<dbReference type="SUPFAM" id="SSF51430">
    <property type="entry name" value="NAD(P)-linked oxidoreductase"/>
    <property type="match status" value="1"/>
</dbReference>
<evidence type="ECO:0000256" key="6">
    <source>
        <dbReference type="PIRSR" id="PIRSR000097-3"/>
    </source>
</evidence>
<evidence type="ECO:0000256" key="7">
    <source>
        <dbReference type="SAM" id="Phobius"/>
    </source>
</evidence>
<keyword evidence="7" id="KW-0812">Transmembrane</keyword>
<dbReference type="FunFam" id="3.20.20.100:FF:000002">
    <property type="entry name" value="2,5-diketo-D-gluconic acid reductase A"/>
    <property type="match status" value="1"/>
</dbReference>
<dbReference type="AlphaFoldDB" id="E3MCP4"/>
<dbReference type="InterPro" id="IPR023210">
    <property type="entry name" value="NADP_OxRdtase_dom"/>
</dbReference>
<sequence length="319" mass="36888">MFHREYVREKMPLIGMGTWQVLHYLIFIYFSFFKFQIRKEEILHKVIDEGLRKGYRFIDTAQVYGNEAAIGRILGYLLPQHNLKRCRKYQYFNKDSALILREDIWITSKLAPANAGAAAARKSIEDSLKHLQVDYIDLLLIHWPGSSLKSENPKNKILREESWKIMGEMMKEGKLKSIGVSNFEISHLEELKKVSNVVPAVNQVEYHPHFHQDDLVKYCNDNNIHFQAYSSLGSPTYREKLSKEPVIIKLAEKYGVSVPVLLLGFAYCQGISILPRTTNSEHVVCNYEVTKLSISENDISLMLALKVEHKTCWDPRVVV</sequence>
<feature type="site" description="Lowers pKa of active site Tyr" evidence="6">
    <location>
        <position position="109"/>
    </location>
</feature>
<dbReference type="EMBL" id="DS268435">
    <property type="protein sequence ID" value="EFO98597.1"/>
    <property type="molecule type" value="Genomic_DNA"/>
</dbReference>
<evidence type="ECO:0000256" key="2">
    <source>
        <dbReference type="ARBA" id="ARBA00022857"/>
    </source>
</evidence>
<gene>
    <name evidence="9" type="ORF">CRE_20310</name>
</gene>
<dbReference type="PIRSF" id="PIRSF000097">
    <property type="entry name" value="AKR"/>
    <property type="match status" value="1"/>
</dbReference>
<evidence type="ECO:0000256" key="1">
    <source>
        <dbReference type="ARBA" id="ARBA00007905"/>
    </source>
</evidence>
<dbReference type="OrthoDB" id="416253at2759"/>
<keyword evidence="7" id="KW-0472">Membrane</keyword>
<feature type="active site" description="Proton donor" evidence="4">
    <location>
        <position position="64"/>
    </location>
</feature>
<dbReference type="InterPro" id="IPR020471">
    <property type="entry name" value="AKR"/>
</dbReference>
<dbReference type="GO" id="GO:0016616">
    <property type="term" value="F:oxidoreductase activity, acting on the CH-OH group of donors, NAD or NADP as acceptor"/>
    <property type="evidence" value="ECO:0007669"/>
    <property type="project" value="UniProtKB-ARBA"/>
</dbReference>
<dbReference type="InParanoid" id="E3MCP4"/>
<evidence type="ECO:0000313" key="10">
    <source>
        <dbReference type="Proteomes" id="UP000008281"/>
    </source>
</evidence>
<keyword evidence="3" id="KW-0560">Oxidoreductase</keyword>
<keyword evidence="2" id="KW-0521">NADP</keyword>